<dbReference type="EMBL" id="WWCW01000542">
    <property type="protein sequence ID" value="MYM92226.1"/>
    <property type="molecule type" value="Genomic_DNA"/>
</dbReference>
<organism evidence="1 2">
    <name type="scientific">Duganella vulcania</name>
    <dbReference type="NCBI Taxonomy" id="2692166"/>
    <lineage>
        <taxon>Bacteria</taxon>
        <taxon>Pseudomonadati</taxon>
        <taxon>Pseudomonadota</taxon>
        <taxon>Betaproteobacteria</taxon>
        <taxon>Burkholderiales</taxon>
        <taxon>Oxalobacteraceae</taxon>
        <taxon>Telluria group</taxon>
        <taxon>Duganella</taxon>
    </lineage>
</organism>
<reference evidence="1 2" key="1">
    <citation type="submission" date="2020-01" db="EMBL/GenBank/DDBJ databases">
        <title>Novel species isolated from a subtropical stream in China.</title>
        <authorList>
            <person name="Lu H."/>
        </authorList>
    </citation>
    <scope>NUCLEOTIDE SEQUENCE [LARGE SCALE GENOMIC DNA]</scope>
    <source>
        <strain evidence="1 2">FT82W</strain>
    </source>
</reference>
<dbReference type="InterPro" id="IPR023213">
    <property type="entry name" value="CAT-like_dom_sf"/>
</dbReference>
<gene>
    <name evidence="1" type="ORF">GTP91_34335</name>
</gene>
<comment type="caution">
    <text evidence="1">The sequence shown here is derived from an EMBL/GenBank/DDBJ whole genome shotgun (WGS) entry which is preliminary data.</text>
</comment>
<dbReference type="AlphaFoldDB" id="A0A845GG70"/>
<evidence type="ECO:0000313" key="1">
    <source>
        <dbReference type="EMBL" id="MYM92226.1"/>
    </source>
</evidence>
<dbReference type="RefSeq" id="WP_161100650.1">
    <property type="nucleotide sequence ID" value="NZ_WWCW01000542.1"/>
</dbReference>
<feature type="non-terminal residue" evidence="1">
    <location>
        <position position="98"/>
    </location>
</feature>
<accession>A0A845GG70</accession>
<feature type="non-terminal residue" evidence="1">
    <location>
        <position position="1"/>
    </location>
</feature>
<name>A0A845GG70_9BURK</name>
<protein>
    <submittedName>
        <fullName evidence="1">Uncharacterized protein</fullName>
    </submittedName>
</protein>
<dbReference type="SUPFAM" id="SSF52777">
    <property type="entry name" value="CoA-dependent acyltransferases"/>
    <property type="match status" value="1"/>
</dbReference>
<sequence length="98" mass="9810">VVGDGQPLVARHALSEDGLQQLYRALTDGDARAPSGGAAIVTLPDATLAMILYLHAGAADAASLALLVDEIAAELAGETPADTVQFSDVAGWLANAAA</sequence>
<proteinExistence type="predicted"/>
<dbReference type="Gene3D" id="3.30.559.10">
    <property type="entry name" value="Chloramphenicol acetyltransferase-like domain"/>
    <property type="match status" value="1"/>
</dbReference>
<evidence type="ECO:0000313" key="2">
    <source>
        <dbReference type="Proteomes" id="UP000470302"/>
    </source>
</evidence>
<dbReference type="Proteomes" id="UP000470302">
    <property type="component" value="Unassembled WGS sequence"/>
</dbReference>